<feature type="transmembrane region" description="Helical" evidence="1">
    <location>
        <begin position="225"/>
        <end position="243"/>
    </location>
</feature>
<feature type="transmembrane region" description="Helical" evidence="1">
    <location>
        <begin position="71"/>
        <end position="91"/>
    </location>
</feature>
<comment type="caution">
    <text evidence="2">The sequence shown here is derived from an EMBL/GenBank/DDBJ whole genome shotgun (WGS) entry which is preliminary data.</text>
</comment>
<feature type="transmembrane region" description="Helical" evidence="1">
    <location>
        <begin position="172"/>
        <end position="191"/>
    </location>
</feature>
<dbReference type="Proteomes" id="UP000312594">
    <property type="component" value="Unassembled WGS sequence"/>
</dbReference>
<accession>A0A5C5BUK4</accession>
<evidence type="ECO:0000313" key="2">
    <source>
        <dbReference type="EMBL" id="TNU89957.1"/>
    </source>
</evidence>
<feature type="transmembrane region" description="Helical" evidence="1">
    <location>
        <begin position="304"/>
        <end position="324"/>
    </location>
</feature>
<feature type="transmembrane region" description="Helical" evidence="1">
    <location>
        <begin position="255"/>
        <end position="283"/>
    </location>
</feature>
<feature type="transmembrane region" description="Helical" evidence="1">
    <location>
        <begin position="460"/>
        <end position="478"/>
    </location>
</feature>
<evidence type="ECO:0000256" key="1">
    <source>
        <dbReference type="SAM" id="Phobius"/>
    </source>
</evidence>
<keyword evidence="1" id="KW-0812">Transmembrane</keyword>
<name>A0A5C5BUK4_EGGLN</name>
<dbReference type="Pfam" id="PF20176">
    <property type="entry name" value="DUF6541"/>
    <property type="match status" value="1"/>
</dbReference>
<organism evidence="2 3">
    <name type="scientific">Eggerthella lenta</name>
    <name type="common">Eubacterium lentum</name>
    <dbReference type="NCBI Taxonomy" id="84112"/>
    <lineage>
        <taxon>Bacteria</taxon>
        <taxon>Bacillati</taxon>
        <taxon>Actinomycetota</taxon>
        <taxon>Coriobacteriia</taxon>
        <taxon>Eggerthellales</taxon>
        <taxon>Eggerthellaceae</taxon>
        <taxon>Eggerthella</taxon>
    </lineage>
</organism>
<feature type="transmembrane region" description="Helical" evidence="1">
    <location>
        <begin position="146"/>
        <end position="165"/>
    </location>
</feature>
<evidence type="ECO:0000313" key="3">
    <source>
        <dbReference type="Proteomes" id="UP000312594"/>
    </source>
</evidence>
<keyword evidence="1" id="KW-0472">Membrane</keyword>
<feature type="transmembrane region" description="Helical" evidence="1">
    <location>
        <begin position="354"/>
        <end position="375"/>
    </location>
</feature>
<feature type="transmembrane region" description="Helical" evidence="1">
    <location>
        <begin position="12"/>
        <end position="33"/>
    </location>
</feature>
<feature type="transmembrane region" description="Helical" evidence="1">
    <location>
        <begin position="382"/>
        <end position="401"/>
    </location>
</feature>
<protein>
    <submittedName>
        <fullName evidence="2">Uncharacterized protein</fullName>
    </submittedName>
</protein>
<dbReference type="AlphaFoldDB" id="A0A5C5BUK4"/>
<dbReference type="InterPro" id="IPR046671">
    <property type="entry name" value="DUF6541"/>
</dbReference>
<gene>
    <name evidence="2" type="ORF">FIC87_10045</name>
</gene>
<keyword evidence="1" id="KW-1133">Transmembrane helix</keyword>
<dbReference type="EMBL" id="VEVP01000022">
    <property type="protein sequence ID" value="TNU89957.1"/>
    <property type="molecule type" value="Genomic_DNA"/>
</dbReference>
<feature type="transmembrane region" description="Helical" evidence="1">
    <location>
        <begin position="421"/>
        <end position="440"/>
    </location>
</feature>
<proteinExistence type="predicted"/>
<sequence length="651" mass="70287">MLLCLLYAKLGIFSSWATLVVPLLILGAAALAAGSVFGRGVQVSCGARFSPDADPRAVEDRERGRATDWTLLGWYVLAGVVLSAACFALFLDGPESFPQEYDNVHHLGVTLGFVQSGNWSPFAATLYASAADSAINPLPGVGFYPTVWNCLCALVVSALGVSTALAANVVNFVFVAVVFPSGMFLLMRTVFPKKTGIVAWGALCTLAFSAFPWMFLLFGPLYPNMVAFCLLPLALFSFMGLFSKGAGVAGRAAAALLFFLSMLCCAFAQPNAVFTAAVFLAPFCARQAYRAAGRFAVSPERRPLVQAACCLGACAAMAAVWYALYKAPFLQGVVSHSWPALFSRSEAAFDVLTLGFRAAGAQVALAVLVVAGVLYALVKREFLWVAAAYAIMALLYVFSVSSDGPLQHLLTGFWYTDSYRVAASAALFAIPLASMGLWAAFQGLRRLAARALPKVPPRKVGIGAACAVATAFVLANYYPGIALPVDGIKATAFEWTMSYMNRQNDAKEPHVYDADERAFVQEAMRILPEDALMINVPDDGTAFAYAADGARVYYRYLRTYGGSDETAESKLIRNGLYDISSNRDVRDAVERIGAEYLIVLDQGKSEQESPRLFTYENGRNWKGIDSVRDDTPGFEVVLSRDDMRLYRITAS</sequence>
<feature type="transmembrane region" description="Helical" evidence="1">
    <location>
        <begin position="197"/>
        <end position="218"/>
    </location>
</feature>
<reference evidence="2 3" key="1">
    <citation type="journal article" date="2005" name="Appl. Environ. Microbiol.">
        <title>Intestinal bacterial communities that produce active estrogen-like compounds enterodiol and enterolactone in humans.</title>
        <authorList>
            <person name="Clavel T."/>
            <person name="Henderson G."/>
            <person name="Alpert C.A."/>
            <person name="Philippe C."/>
            <person name="Rigottier-Gois L."/>
            <person name="Dore J."/>
            <person name="Blaut M."/>
        </authorList>
    </citation>
    <scope>NUCLEOTIDE SEQUENCE [LARGE SCALE GENOMIC DNA]</scope>
    <source>
        <strain evidence="2 3">SECO-MT75m2</strain>
    </source>
</reference>